<evidence type="ECO:0000313" key="2">
    <source>
        <dbReference type="Proteomes" id="UP001301140"/>
    </source>
</evidence>
<comment type="caution">
    <text evidence="1">The sequence shown here is derived from an EMBL/GenBank/DDBJ whole genome shotgun (WGS) entry which is preliminary data.</text>
</comment>
<proteinExistence type="predicted"/>
<dbReference type="RefSeq" id="WP_327788883.1">
    <property type="nucleotide sequence ID" value="NZ_JARGEQ010000083.1"/>
</dbReference>
<name>A0AAP3XR86_9PROT</name>
<dbReference type="EMBL" id="JARGEQ010000083">
    <property type="protein sequence ID" value="MDF1586467.1"/>
    <property type="molecule type" value="Genomic_DNA"/>
</dbReference>
<evidence type="ECO:0000313" key="1">
    <source>
        <dbReference type="EMBL" id="MDF1586467.1"/>
    </source>
</evidence>
<sequence>MIMGASQVLTPVTIELEHADVLRQLLQRLLEHGAMAGVDRRGRPVLRIDSACEP</sequence>
<accession>A0AAP3XR86</accession>
<gene>
    <name evidence="1" type="ORF">PZ740_08730</name>
</gene>
<dbReference type="AlphaFoldDB" id="A0AAP3XR86"/>
<keyword evidence="2" id="KW-1185">Reference proteome</keyword>
<dbReference type="Proteomes" id="UP001301140">
    <property type="component" value="Unassembled WGS sequence"/>
</dbReference>
<reference evidence="1 2" key="1">
    <citation type="submission" date="2023-03" db="EMBL/GenBank/DDBJ databases">
        <title>YIM 152171 draft genome.</title>
        <authorList>
            <person name="Yang Z."/>
        </authorList>
    </citation>
    <scope>NUCLEOTIDE SEQUENCE [LARGE SCALE GENOMIC DNA]</scope>
    <source>
        <strain evidence="1 2">YIM 152171</strain>
    </source>
</reference>
<organism evidence="1 2">
    <name type="scientific">Marinimicrococcus flavescens</name>
    <dbReference type="NCBI Taxonomy" id="3031815"/>
    <lineage>
        <taxon>Bacteria</taxon>
        <taxon>Pseudomonadati</taxon>
        <taxon>Pseudomonadota</taxon>
        <taxon>Alphaproteobacteria</taxon>
        <taxon>Geminicoccales</taxon>
        <taxon>Geminicoccaceae</taxon>
        <taxon>Marinimicrococcus</taxon>
    </lineage>
</organism>
<protein>
    <submittedName>
        <fullName evidence="1">Uncharacterized protein</fullName>
    </submittedName>
</protein>